<keyword evidence="2" id="KW-1185">Reference proteome</keyword>
<accession>A0ABQ1I551</accession>
<dbReference type="EMBL" id="BMDY01000020">
    <property type="protein sequence ID" value="GGB15154.1"/>
    <property type="molecule type" value="Genomic_DNA"/>
</dbReference>
<sequence length="63" mass="7578">MAQQVGWQRHFQANTIRERAVLSVVRLGKEVRRRSEYVITEQRIRWAINEFRWLSHSAGLKDL</sequence>
<evidence type="ECO:0000313" key="2">
    <source>
        <dbReference type="Proteomes" id="UP000651977"/>
    </source>
</evidence>
<reference evidence="2" key="1">
    <citation type="journal article" date="2019" name="Int. J. Syst. Evol. Microbiol.">
        <title>The Global Catalogue of Microorganisms (GCM) 10K type strain sequencing project: providing services to taxonomists for standard genome sequencing and annotation.</title>
        <authorList>
            <consortium name="The Broad Institute Genomics Platform"/>
            <consortium name="The Broad Institute Genome Sequencing Center for Infectious Disease"/>
            <person name="Wu L."/>
            <person name="Ma J."/>
        </authorList>
    </citation>
    <scope>NUCLEOTIDE SEQUENCE [LARGE SCALE GENOMIC DNA]</scope>
    <source>
        <strain evidence="2">CGMCC 1.10131</strain>
    </source>
</reference>
<name>A0ABQ1I551_9ALTE</name>
<proteinExistence type="predicted"/>
<protein>
    <recommendedName>
        <fullName evidence="3">Transposase</fullName>
    </recommendedName>
</protein>
<comment type="caution">
    <text evidence="1">The sequence shown here is derived from an EMBL/GenBank/DDBJ whole genome shotgun (WGS) entry which is preliminary data.</text>
</comment>
<gene>
    <name evidence="1" type="ORF">GCM10007414_30790</name>
</gene>
<evidence type="ECO:0008006" key="3">
    <source>
        <dbReference type="Google" id="ProtNLM"/>
    </source>
</evidence>
<dbReference type="Proteomes" id="UP000651977">
    <property type="component" value="Unassembled WGS sequence"/>
</dbReference>
<organism evidence="1 2">
    <name type="scientific">Agarivorans gilvus</name>
    <dbReference type="NCBI Taxonomy" id="680279"/>
    <lineage>
        <taxon>Bacteria</taxon>
        <taxon>Pseudomonadati</taxon>
        <taxon>Pseudomonadota</taxon>
        <taxon>Gammaproteobacteria</taxon>
        <taxon>Alteromonadales</taxon>
        <taxon>Alteromonadaceae</taxon>
        <taxon>Agarivorans</taxon>
    </lineage>
</organism>
<evidence type="ECO:0000313" key="1">
    <source>
        <dbReference type="EMBL" id="GGB15154.1"/>
    </source>
</evidence>